<dbReference type="eggNOG" id="COG2886">
    <property type="taxonomic scope" value="Bacteria"/>
</dbReference>
<evidence type="ECO:0000313" key="2">
    <source>
        <dbReference type="Proteomes" id="UP000009222"/>
    </source>
</evidence>
<organism evidence="1 2">
    <name type="scientific">Leadbettera azotonutricia (strain ATCC BAA-888 / DSM 13862 / ZAS-9)</name>
    <name type="common">Treponema azotonutricium</name>
    <dbReference type="NCBI Taxonomy" id="545695"/>
    <lineage>
        <taxon>Bacteria</taxon>
        <taxon>Pseudomonadati</taxon>
        <taxon>Spirochaetota</taxon>
        <taxon>Spirochaetia</taxon>
        <taxon>Spirochaetales</taxon>
        <taxon>Breznakiellaceae</taxon>
        <taxon>Leadbettera</taxon>
    </lineage>
</organism>
<dbReference type="STRING" id="545695.TREAZ_0394"/>
<sequence length="91" mass="10403">MNTLRITIDIPQGLADQVASAQIEQEFKQFIAMKFYADKKITIGMAAHYAGMNRYDFEQYLAQYNVPCSLLEYNDVMADLEKMKDLTAPAQ</sequence>
<evidence type="ECO:0000313" key="1">
    <source>
        <dbReference type="EMBL" id="AEF81617.1"/>
    </source>
</evidence>
<dbReference type="EMBL" id="CP001841">
    <property type="protein sequence ID" value="AEF81617.1"/>
    <property type="molecule type" value="Genomic_DNA"/>
</dbReference>
<dbReference type="InParanoid" id="F5YCX8"/>
<dbReference type="InterPro" id="IPR005368">
    <property type="entry name" value="UPF0175"/>
</dbReference>
<dbReference type="Pfam" id="PF03683">
    <property type="entry name" value="UPF0175"/>
    <property type="match status" value="1"/>
</dbReference>
<dbReference type="KEGG" id="taz:TREAZ_0394"/>
<dbReference type="RefSeq" id="WP_015711549.1">
    <property type="nucleotide sequence ID" value="NC_015577.1"/>
</dbReference>
<accession>F5YCX8</accession>
<protein>
    <submittedName>
        <fullName evidence="1">Uncharacterized protein</fullName>
    </submittedName>
</protein>
<name>F5YCX8_LEAAZ</name>
<reference evidence="2" key="1">
    <citation type="submission" date="2009-12" db="EMBL/GenBank/DDBJ databases">
        <title>Complete sequence of Treponema azotonutricium strain ZAS-9.</title>
        <authorList>
            <person name="Tetu S.G."/>
            <person name="Matson E."/>
            <person name="Ren Q."/>
            <person name="Seshadri R."/>
            <person name="Elbourne L."/>
            <person name="Hassan K.A."/>
            <person name="Durkin A."/>
            <person name="Radune D."/>
            <person name="Mohamoud Y."/>
            <person name="Shay R."/>
            <person name="Jin S."/>
            <person name="Zhang X."/>
            <person name="Lucey K."/>
            <person name="Ballor N.R."/>
            <person name="Ottesen E."/>
            <person name="Rosenthal R."/>
            <person name="Allen A."/>
            <person name="Leadbetter J.R."/>
            <person name="Paulsen I.T."/>
        </authorList>
    </citation>
    <scope>NUCLEOTIDE SEQUENCE [LARGE SCALE GENOMIC DNA]</scope>
    <source>
        <strain evidence="2">ATCC BAA-888 / DSM 13862 / ZAS-9</strain>
    </source>
</reference>
<reference evidence="1 2" key="2">
    <citation type="journal article" date="2011" name="ISME J.">
        <title>RNA-seq reveals cooperative metabolic interactions between two termite-gut spirochete species in co-culture.</title>
        <authorList>
            <person name="Rosenthal A.Z."/>
            <person name="Matson E.G."/>
            <person name="Eldar A."/>
            <person name="Leadbetter J.R."/>
        </authorList>
    </citation>
    <scope>NUCLEOTIDE SEQUENCE [LARGE SCALE GENOMIC DNA]</scope>
    <source>
        <strain evidence="2">ATCC BAA-888 / DSM 13862 / ZAS-9</strain>
    </source>
</reference>
<dbReference type="HOGENOM" id="CLU_154570_5_0_12"/>
<gene>
    <name evidence="1" type="ordered locus">TREAZ_0394</name>
</gene>
<dbReference type="AlphaFoldDB" id="F5YCX8"/>
<dbReference type="Proteomes" id="UP000009222">
    <property type="component" value="Chromosome"/>
</dbReference>
<proteinExistence type="predicted"/>
<keyword evidence="2" id="KW-1185">Reference proteome</keyword>